<dbReference type="EMBL" id="QLII01000001">
    <property type="protein sequence ID" value="RAI73831.1"/>
    <property type="molecule type" value="Genomic_DNA"/>
</dbReference>
<feature type="region of interest" description="Disordered" evidence="1">
    <location>
        <begin position="1"/>
        <end position="27"/>
    </location>
</feature>
<feature type="compositionally biased region" description="Basic and acidic residues" evidence="1">
    <location>
        <begin position="1"/>
        <end position="10"/>
    </location>
</feature>
<proteinExistence type="predicted"/>
<accession>A0A327NEV9</accession>
<protein>
    <submittedName>
        <fullName evidence="2">Uncharacterized protein</fullName>
    </submittedName>
</protein>
<dbReference type="Proteomes" id="UP000249016">
    <property type="component" value="Unassembled WGS sequence"/>
</dbReference>
<comment type="caution">
    <text evidence="2">The sequence shown here is derived from an EMBL/GenBank/DDBJ whole genome shotgun (WGS) entry which is preliminary data.</text>
</comment>
<keyword evidence="3" id="KW-1185">Reference proteome</keyword>
<reference evidence="2 3" key="1">
    <citation type="submission" date="2018-06" db="EMBL/GenBank/DDBJ databases">
        <title>Spirosoma sp. HMF3257 Genome sequencing and assembly.</title>
        <authorList>
            <person name="Kang H."/>
            <person name="Cha I."/>
            <person name="Kim H."/>
            <person name="Kang J."/>
            <person name="Joh K."/>
        </authorList>
    </citation>
    <scope>NUCLEOTIDE SEQUENCE [LARGE SCALE GENOMIC DNA]</scope>
    <source>
        <strain evidence="2 3">HMF3257</strain>
    </source>
</reference>
<evidence type="ECO:0000313" key="3">
    <source>
        <dbReference type="Proteomes" id="UP000249016"/>
    </source>
</evidence>
<dbReference type="AlphaFoldDB" id="A0A327NEV9"/>
<evidence type="ECO:0000313" key="2">
    <source>
        <dbReference type="EMBL" id="RAI73831.1"/>
    </source>
</evidence>
<name>A0A327NEV9_9BACT</name>
<sequence>MKQQRYESQKKNKANTKNNRPGDCSDRIKRSKIDTIHNHMITGKRKIKAWVWIRFAAPLTKCSVGIRQEKK</sequence>
<gene>
    <name evidence="2" type="ORF">HMF3257_04395</name>
</gene>
<evidence type="ECO:0000256" key="1">
    <source>
        <dbReference type="SAM" id="MobiDB-lite"/>
    </source>
</evidence>
<organism evidence="2 3">
    <name type="scientific">Spirosoma telluris</name>
    <dbReference type="NCBI Taxonomy" id="2183553"/>
    <lineage>
        <taxon>Bacteria</taxon>
        <taxon>Pseudomonadati</taxon>
        <taxon>Bacteroidota</taxon>
        <taxon>Cytophagia</taxon>
        <taxon>Cytophagales</taxon>
        <taxon>Cytophagaceae</taxon>
        <taxon>Spirosoma</taxon>
    </lineage>
</organism>